<dbReference type="CDD" id="cd07563">
    <property type="entry name" value="Peptidase_S41_IRBP"/>
    <property type="match status" value="1"/>
</dbReference>
<dbReference type="EMBL" id="AWFF01000026">
    <property type="protein sequence ID" value="KCZ55907.1"/>
    <property type="molecule type" value="Genomic_DNA"/>
</dbReference>
<dbReference type="Gene3D" id="3.30.750.44">
    <property type="match status" value="1"/>
</dbReference>
<feature type="signal peptide" evidence="1">
    <location>
        <begin position="1"/>
        <end position="32"/>
    </location>
</feature>
<dbReference type="Gene3D" id="3.90.226.10">
    <property type="entry name" value="2-enoyl-CoA Hydratase, Chain A, domain 1"/>
    <property type="match status" value="1"/>
</dbReference>
<organism evidence="3 4">
    <name type="scientific">Hyphomonas beringensis</name>
    <dbReference type="NCBI Taxonomy" id="1280946"/>
    <lineage>
        <taxon>Bacteria</taxon>
        <taxon>Pseudomonadati</taxon>
        <taxon>Pseudomonadota</taxon>
        <taxon>Alphaproteobacteria</taxon>
        <taxon>Hyphomonadales</taxon>
        <taxon>Hyphomonadaceae</taxon>
        <taxon>Hyphomonas</taxon>
    </lineage>
</organism>
<comment type="caution">
    <text evidence="3">The sequence shown here is derived from an EMBL/GenBank/DDBJ whole genome shotgun (WGS) entry which is preliminary data.</text>
</comment>
<dbReference type="InterPro" id="IPR029045">
    <property type="entry name" value="ClpP/crotonase-like_dom_sf"/>
</dbReference>
<dbReference type="SMART" id="SM00245">
    <property type="entry name" value="TSPc"/>
    <property type="match status" value="1"/>
</dbReference>
<keyword evidence="1" id="KW-0732">Signal</keyword>
<dbReference type="GO" id="GO:0008236">
    <property type="term" value="F:serine-type peptidase activity"/>
    <property type="evidence" value="ECO:0007669"/>
    <property type="project" value="InterPro"/>
</dbReference>
<evidence type="ECO:0000259" key="2">
    <source>
        <dbReference type="SMART" id="SM00245"/>
    </source>
</evidence>
<feature type="chain" id="PRO_5001618189" description="Tail specific protease domain-containing protein" evidence="1">
    <location>
        <begin position="33"/>
        <end position="476"/>
    </location>
</feature>
<dbReference type="InterPro" id="IPR028204">
    <property type="entry name" value="Tricorn_C1"/>
</dbReference>
<reference evidence="3 4" key="1">
    <citation type="journal article" date="2014" name="Antonie Van Leeuwenhoek">
        <title>Hyphomonas beringensis sp. nov. and Hyphomonas chukchiensis sp. nov., isolated from surface seawater of the Bering Sea and Chukchi Sea.</title>
        <authorList>
            <person name="Li C."/>
            <person name="Lai Q."/>
            <person name="Li G."/>
            <person name="Dong C."/>
            <person name="Wang J."/>
            <person name="Liao Y."/>
            <person name="Shao Z."/>
        </authorList>
    </citation>
    <scope>NUCLEOTIDE SEQUENCE [LARGE SCALE GENOMIC DNA]</scope>
    <source>
        <strain evidence="3 4">25B14_1</strain>
    </source>
</reference>
<proteinExistence type="predicted"/>
<dbReference type="AlphaFoldDB" id="A0A062UC49"/>
<dbReference type="Pfam" id="PF14684">
    <property type="entry name" value="Tricorn_C1"/>
    <property type="match status" value="1"/>
</dbReference>
<dbReference type="eggNOG" id="COG0793">
    <property type="taxonomic scope" value="Bacteria"/>
</dbReference>
<dbReference type="InterPro" id="IPR005151">
    <property type="entry name" value="Tail-specific_protease"/>
</dbReference>
<sequence>MTMVIFGNPMRTSLVFSSLFFALTACTQVSLAPPEPERHLIMHNETVLPAALGIWRSQESGWILQITPDGITRWQDTPAACYPTRQDGPTMMGQIEYKYFTPLDADTAKFEYLPSDGHALFSRLERMPDRCTDAQITDPAALFEIFASAFQQHYAFFDVRGVDWSEITSKSRKQITPDMSEEDLLNLFANMLKPLQDSHTKLIATIDGTPHRIQFGLGETLPKVRKSIGESPWLVGILDNLMAWLDKGAVQTGNERFIHGTINGHIGYIQIFTMGGFTTGHEAGTPEWENDEIIALHNLFDEAFANFGDTDALILDLSNNRGGYDAITRAIASRFLDAPLEAYSVRTDWNEDPLITYTIAPYSDGLVYTKPVYVITSDVTVSGGEITTMMLQQLPHVTLAGQRTRGAFSTPLAKPLPNGWYLELSNEIFSSNDGTVYEGRGIEPEITLPLFAENPPIESHLTSLKQLVSCIEDETC</sequence>
<accession>A0A062UC49</accession>
<keyword evidence="4" id="KW-1185">Reference proteome</keyword>
<protein>
    <recommendedName>
        <fullName evidence="2">Tail specific protease domain-containing protein</fullName>
    </recommendedName>
</protein>
<dbReference type="Proteomes" id="UP000027037">
    <property type="component" value="Unassembled WGS sequence"/>
</dbReference>
<dbReference type="Pfam" id="PF03572">
    <property type="entry name" value="Peptidase_S41"/>
    <property type="match status" value="1"/>
</dbReference>
<evidence type="ECO:0000313" key="3">
    <source>
        <dbReference type="EMBL" id="KCZ55907.1"/>
    </source>
</evidence>
<dbReference type="GO" id="GO:0006508">
    <property type="term" value="P:proteolysis"/>
    <property type="evidence" value="ECO:0007669"/>
    <property type="project" value="InterPro"/>
</dbReference>
<dbReference type="PATRIC" id="fig|1280946.3.peg.774"/>
<evidence type="ECO:0000313" key="4">
    <source>
        <dbReference type="Proteomes" id="UP000027037"/>
    </source>
</evidence>
<dbReference type="PANTHER" id="PTHR11261:SF3">
    <property type="entry name" value="RETINOL-BINDING PROTEIN 3"/>
    <property type="match status" value="1"/>
</dbReference>
<name>A0A062UC49_9PROT</name>
<dbReference type="PANTHER" id="PTHR11261">
    <property type="entry name" value="INTERPHOTORECEPTOR RETINOID-BINDING PROTEIN"/>
    <property type="match status" value="1"/>
</dbReference>
<gene>
    <name evidence="3" type="ORF">HY29_09890</name>
</gene>
<dbReference type="STRING" id="1280946.HY29_09890"/>
<dbReference type="SUPFAM" id="SSF52096">
    <property type="entry name" value="ClpP/crotonase"/>
    <property type="match status" value="1"/>
</dbReference>
<feature type="domain" description="Tail specific protease" evidence="2">
    <location>
        <begin position="253"/>
        <end position="449"/>
    </location>
</feature>
<evidence type="ECO:0000256" key="1">
    <source>
        <dbReference type="SAM" id="SignalP"/>
    </source>
</evidence>